<evidence type="ECO:0000313" key="2">
    <source>
        <dbReference type="EMBL" id="KAG0323560.1"/>
    </source>
</evidence>
<protein>
    <submittedName>
        <fullName evidence="2">Uncharacterized protein</fullName>
    </submittedName>
</protein>
<dbReference type="OrthoDB" id="2440793at2759"/>
<feature type="compositionally biased region" description="Acidic residues" evidence="1">
    <location>
        <begin position="69"/>
        <end position="78"/>
    </location>
</feature>
<name>A0A9P6RQ64_9FUNG</name>
<proteinExistence type="predicted"/>
<sequence length="573" mass="65912">MDFTGRVDLSLVLDLVQELRDFCCRYRYSWEKSNNNHQPNLSKNRWRYKGGEYSQGELIYYSSLDDSESEASDDMCGSDDDRLDGTESMASSDMHKENYNVIRKVWDDDAYLDDDQFKNTYHSIENIIKLRKGTDKLGIIKVITGLDRECTKPCDYFYGIAGLLGMKLEPGKNVKELFEIFMKNLVLMDENLAVEEPEWTRQEGQDWTTEMNFYSHIVVKDLKVVKKEGTEAPRTIIWVKKHHEVPADLAGDYYKNICSDIKFLSSIEHPSYSPNDSVLNTAVEEWSDEFSSEFSDEYPLEERVTTSVRDTKQLLSDAGDLKDKIDANDSVPSTTDDEDYDEDSLEERNTAAVHDTKQPLNNAGDLKDELTANDSVLSKTDDDYDEDYDGDYDEDYDEYYGEFYDVFSSEERISAAIHGTEQPLSTTATIPKALHNGGPEDATHTIARQSKETEDPTEAMISTLREVVNHVEMDMDVNDTLRRNVISDLMRHRWAENCLCKDAKCDEKCEIILRLVPKLEYGSYIYFFRDVVILSKVFIDDKFELLDVGISKVEDEDTELAMEKIMCRLGVDD</sequence>
<feature type="region of interest" description="Disordered" evidence="1">
    <location>
        <begin position="69"/>
        <end position="88"/>
    </location>
</feature>
<feature type="compositionally biased region" description="Acidic residues" evidence="1">
    <location>
        <begin position="335"/>
        <end position="345"/>
    </location>
</feature>
<feature type="region of interest" description="Disordered" evidence="1">
    <location>
        <begin position="320"/>
        <end position="389"/>
    </location>
</feature>
<dbReference type="EMBL" id="JAAAIP010000186">
    <property type="protein sequence ID" value="KAG0323560.1"/>
    <property type="molecule type" value="Genomic_DNA"/>
</dbReference>
<evidence type="ECO:0000313" key="3">
    <source>
        <dbReference type="Proteomes" id="UP000738325"/>
    </source>
</evidence>
<comment type="caution">
    <text evidence="2">The sequence shown here is derived from an EMBL/GenBank/DDBJ whole genome shotgun (WGS) entry which is preliminary data.</text>
</comment>
<dbReference type="AlphaFoldDB" id="A0A9P6RQ64"/>
<gene>
    <name evidence="2" type="ORF">BGZ99_002735</name>
</gene>
<evidence type="ECO:0000256" key="1">
    <source>
        <dbReference type="SAM" id="MobiDB-lite"/>
    </source>
</evidence>
<reference evidence="2" key="1">
    <citation type="journal article" date="2020" name="Fungal Divers.">
        <title>Resolving the Mortierellaceae phylogeny through synthesis of multi-gene phylogenetics and phylogenomics.</title>
        <authorList>
            <person name="Vandepol N."/>
            <person name="Liber J."/>
            <person name="Desiro A."/>
            <person name="Na H."/>
            <person name="Kennedy M."/>
            <person name="Barry K."/>
            <person name="Grigoriev I.V."/>
            <person name="Miller A.N."/>
            <person name="O'Donnell K."/>
            <person name="Stajich J.E."/>
            <person name="Bonito G."/>
        </authorList>
    </citation>
    <scope>NUCLEOTIDE SEQUENCE</scope>
    <source>
        <strain evidence="2">REB-010B</strain>
    </source>
</reference>
<feature type="compositionally biased region" description="Basic and acidic residues" evidence="1">
    <location>
        <begin position="346"/>
        <end position="357"/>
    </location>
</feature>
<organism evidence="2 3">
    <name type="scientific">Dissophora globulifera</name>
    <dbReference type="NCBI Taxonomy" id="979702"/>
    <lineage>
        <taxon>Eukaryota</taxon>
        <taxon>Fungi</taxon>
        <taxon>Fungi incertae sedis</taxon>
        <taxon>Mucoromycota</taxon>
        <taxon>Mortierellomycotina</taxon>
        <taxon>Mortierellomycetes</taxon>
        <taxon>Mortierellales</taxon>
        <taxon>Mortierellaceae</taxon>
        <taxon>Dissophora</taxon>
    </lineage>
</organism>
<accession>A0A9P6RQ64</accession>
<dbReference type="Proteomes" id="UP000738325">
    <property type="component" value="Unassembled WGS sequence"/>
</dbReference>
<keyword evidence="3" id="KW-1185">Reference proteome</keyword>